<comment type="caution">
    <text evidence="2">The sequence shown here is derived from an EMBL/GenBank/DDBJ whole genome shotgun (WGS) entry which is preliminary data.</text>
</comment>
<name>A0A4C2A352_EUMVA</name>
<evidence type="ECO:0000256" key="1">
    <source>
        <dbReference type="SAM" id="MobiDB-lite"/>
    </source>
</evidence>
<feature type="non-terminal residue" evidence="2">
    <location>
        <position position="1"/>
    </location>
</feature>
<evidence type="ECO:0000313" key="3">
    <source>
        <dbReference type="Proteomes" id="UP000299102"/>
    </source>
</evidence>
<sequence>VFIETLPAEDHIDGCEPAHKVYQVPYIFGPFEPYSATDAVQDAQNKIEDSATELQRRHRSTNPAKGPPQRHLQPPPPLRPRPQPPRPRATPTARRPPTRLQKNTAKHHKHIDEPVPVAPTDSGRPTVGKRKSTCNSRKRTHRIAKAKEELLRTGTARSSASAA</sequence>
<proteinExistence type="predicted"/>
<reference evidence="2 3" key="1">
    <citation type="journal article" date="2019" name="Commun. Biol.">
        <title>The bagworm genome reveals a unique fibroin gene that provides high tensile strength.</title>
        <authorList>
            <person name="Kono N."/>
            <person name="Nakamura H."/>
            <person name="Ohtoshi R."/>
            <person name="Tomita M."/>
            <person name="Numata K."/>
            <person name="Arakawa K."/>
        </authorList>
    </citation>
    <scope>NUCLEOTIDE SEQUENCE [LARGE SCALE GENOMIC DNA]</scope>
</reference>
<dbReference type="Proteomes" id="UP000299102">
    <property type="component" value="Unassembled WGS sequence"/>
</dbReference>
<feature type="compositionally biased region" description="Low complexity" evidence="1">
    <location>
        <begin position="89"/>
        <end position="100"/>
    </location>
</feature>
<keyword evidence="3" id="KW-1185">Reference proteome</keyword>
<evidence type="ECO:0000313" key="2">
    <source>
        <dbReference type="EMBL" id="GBP93415.1"/>
    </source>
</evidence>
<gene>
    <name evidence="2" type="ORF">EVAR_50307_1</name>
</gene>
<accession>A0A4C2A352</accession>
<feature type="region of interest" description="Disordered" evidence="1">
    <location>
        <begin position="39"/>
        <end position="163"/>
    </location>
</feature>
<dbReference type="EMBL" id="BGZK01002374">
    <property type="protein sequence ID" value="GBP93415.1"/>
    <property type="molecule type" value="Genomic_DNA"/>
</dbReference>
<feature type="compositionally biased region" description="Basic residues" evidence="1">
    <location>
        <begin position="127"/>
        <end position="144"/>
    </location>
</feature>
<dbReference type="AlphaFoldDB" id="A0A4C2A352"/>
<feature type="compositionally biased region" description="Pro residues" evidence="1">
    <location>
        <begin position="73"/>
        <end position="88"/>
    </location>
</feature>
<protein>
    <submittedName>
        <fullName evidence="2">Uncharacterized protein</fullName>
    </submittedName>
</protein>
<organism evidence="2 3">
    <name type="scientific">Eumeta variegata</name>
    <name type="common">Bagworm moth</name>
    <name type="synonym">Eumeta japonica</name>
    <dbReference type="NCBI Taxonomy" id="151549"/>
    <lineage>
        <taxon>Eukaryota</taxon>
        <taxon>Metazoa</taxon>
        <taxon>Ecdysozoa</taxon>
        <taxon>Arthropoda</taxon>
        <taxon>Hexapoda</taxon>
        <taxon>Insecta</taxon>
        <taxon>Pterygota</taxon>
        <taxon>Neoptera</taxon>
        <taxon>Endopterygota</taxon>
        <taxon>Lepidoptera</taxon>
        <taxon>Glossata</taxon>
        <taxon>Ditrysia</taxon>
        <taxon>Tineoidea</taxon>
        <taxon>Psychidae</taxon>
        <taxon>Oiketicinae</taxon>
        <taxon>Eumeta</taxon>
    </lineage>
</organism>